<evidence type="ECO:0000256" key="1">
    <source>
        <dbReference type="ARBA" id="ARBA00023172"/>
    </source>
</evidence>
<dbReference type="KEGG" id="mpec:B9O19_02233"/>
<accession>A0A2K9P539</accession>
<reference evidence="2 3" key="1">
    <citation type="submission" date="2017-04" db="EMBL/GenBank/DDBJ databases">
        <title>Monoglobus pectinilyticus 14 draft genome.</title>
        <authorList>
            <person name="Kim C."/>
            <person name="Rosendale D.I."/>
            <person name="Kelly W.J."/>
            <person name="Tannock G.W."/>
            <person name="Patchett M.L."/>
            <person name="Jordens J.Z."/>
        </authorList>
    </citation>
    <scope>NUCLEOTIDE SEQUENCE [LARGE SCALE GENOMIC DNA]</scope>
    <source>
        <strain evidence="2 3">14</strain>
    </source>
</reference>
<dbReference type="GO" id="GO:0003677">
    <property type="term" value="F:DNA binding"/>
    <property type="evidence" value="ECO:0007669"/>
    <property type="project" value="InterPro"/>
</dbReference>
<dbReference type="GO" id="GO:0015074">
    <property type="term" value="P:DNA integration"/>
    <property type="evidence" value="ECO:0007669"/>
    <property type="project" value="InterPro"/>
</dbReference>
<dbReference type="Proteomes" id="UP000235589">
    <property type="component" value="Chromosome"/>
</dbReference>
<name>A0A2K9P539_9FIRM</name>
<keyword evidence="3" id="KW-1185">Reference proteome</keyword>
<sequence length="126" mass="14529">MCSSIAFYTGLKKGKIHALKWTDIDGKYLNVTRSISQKLRGEDRKTAPKNKSSIRTLQLPIPLIKILEEHKKRWSEYKGFNDNFRICGGTRPLRDTSLAKMNEQLAKSTGLKTIRIHNFRHSTPRC</sequence>
<dbReference type="Gene3D" id="1.10.443.10">
    <property type="entry name" value="Intergrase catalytic core"/>
    <property type="match status" value="1"/>
</dbReference>
<proteinExistence type="predicted"/>
<dbReference type="GO" id="GO:0006310">
    <property type="term" value="P:DNA recombination"/>
    <property type="evidence" value="ECO:0007669"/>
    <property type="project" value="UniProtKB-KW"/>
</dbReference>
<evidence type="ECO:0000313" key="3">
    <source>
        <dbReference type="Proteomes" id="UP000235589"/>
    </source>
</evidence>
<dbReference type="InterPro" id="IPR013762">
    <property type="entry name" value="Integrase-like_cat_sf"/>
</dbReference>
<dbReference type="EMBL" id="CP020991">
    <property type="protein sequence ID" value="AUO20373.1"/>
    <property type="molecule type" value="Genomic_DNA"/>
</dbReference>
<dbReference type="InterPro" id="IPR011010">
    <property type="entry name" value="DNA_brk_join_enz"/>
</dbReference>
<organism evidence="2 3">
    <name type="scientific">Monoglobus pectinilyticus</name>
    <dbReference type="NCBI Taxonomy" id="1981510"/>
    <lineage>
        <taxon>Bacteria</taxon>
        <taxon>Bacillati</taxon>
        <taxon>Bacillota</taxon>
        <taxon>Clostridia</taxon>
        <taxon>Monoglobales</taxon>
        <taxon>Monoglobaceae</taxon>
        <taxon>Monoglobus</taxon>
    </lineage>
</organism>
<dbReference type="AlphaFoldDB" id="A0A2K9P539"/>
<evidence type="ECO:0000313" key="2">
    <source>
        <dbReference type="EMBL" id="AUO20373.1"/>
    </source>
</evidence>
<dbReference type="SUPFAM" id="SSF56349">
    <property type="entry name" value="DNA breaking-rejoining enzymes"/>
    <property type="match status" value="1"/>
</dbReference>
<gene>
    <name evidence="2" type="ORF">B9O19_02233</name>
</gene>
<keyword evidence="1" id="KW-0233">DNA recombination</keyword>
<protein>
    <submittedName>
        <fullName evidence="2">Integrase family protein</fullName>
    </submittedName>
</protein>